<evidence type="ECO:0000313" key="3">
    <source>
        <dbReference type="EMBL" id="MUM63716.1"/>
    </source>
</evidence>
<dbReference type="EMBL" id="WFIY01000004">
    <property type="protein sequence ID" value="MUM63716.1"/>
    <property type="molecule type" value="Genomic_DNA"/>
</dbReference>
<evidence type="ECO:0000313" key="4">
    <source>
        <dbReference type="Proteomes" id="UP000440125"/>
    </source>
</evidence>
<dbReference type="Pfam" id="PF03787">
    <property type="entry name" value="RAMPs"/>
    <property type="match status" value="1"/>
</dbReference>
<dbReference type="RefSeq" id="WP_155862307.1">
    <property type="nucleotide sequence ID" value="NZ_WFIY01000004.1"/>
</dbReference>
<evidence type="ECO:0000259" key="2">
    <source>
        <dbReference type="Pfam" id="PF03787"/>
    </source>
</evidence>
<comment type="caution">
    <text evidence="3">The sequence shown here is derived from an EMBL/GenBank/DDBJ whole genome shotgun (WGS) entry which is preliminary data.</text>
</comment>
<dbReference type="InterPro" id="IPR005537">
    <property type="entry name" value="RAMP_III_fam"/>
</dbReference>
<proteinExistence type="predicted"/>
<organism evidence="3 4">
    <name type="scientific">Acidianus infernus</name>
    <dbReference type="NCBI Taxonomy" id="12915"/>
    <lineage>
        <taxon>Archaea</taxon>
        <taxon>Thermoproteota</taxon>
        <taxon>Thermoprotei</taxon>
        <taxon>Sulfolobales</taxon>
        <taxon>Sulfolobaceae</taxon>
        <taxon>Acidianus</taxon>
    </lineage>
</organism>
<protein>
    <recommendedName>
        <fullName evidence="2">CRISPR type III-associated protein domain-containing protein</fullName>
    </recommendedName>
</protein>
<keyword evidence="1" id="KW-0051">Antiviral defense</keyword>
<dbReference type="GO" id="GO:0051607">
    <property type="term" value="P:defense response to virus"/>
    <property type="evidence" value="ECO:0007669"/>
    <property type="project" value="UniProtKB-KW"/>
</dbReference>
<dbReference type="Proteomes" id="UP000440125">
    <property type="component" value="Unassembled WGS sequence"/>
</dbReference>
<sequence>MIIRVKAKTLNSLTVGGNTSIGSVDISFNELGIPGSSIKGAMRTAISKAIEEGEVSGYSSCGEIEPSKMRDCDVCRVFGYPNHEGIVNVHGVKIAPHAVLTRVKIDDATLKAMDKSLFKQEVIKPNTEFEFIVEVKDNASCREIKLVLLSLFYLRLWRLGRGGMIDLKVEEFPQGCDFSDLESLKRWLWE</sequence>
<gene>
    <name evidence="3" type="ORF">D1867_00240</name>
</gene>
<evidence type="ECO:0000256" key="1">
    <source>
        <dbReference type="ARBA" id="ARBA00023118"/>
    </source>
</evidence>
<dbReference type="CDD" id="cd09726">
    <property type="entry name" value="RAMP_I_III"/>
    <property type="match status" value="1"/>
</dbReference>
<reference evidence="3 4" key="1">
    <citation type="submission" date="2019-10" db="EMBL/GenBank/DDBJ databases">
        <title>Genome Sequences from Six Type Strain Members of the Archaeal Family Sulfolobaceae: Acidianus ambivalens, Acidianus infernus, Metallosphaera prunae, Stygiolobus azoricus, Sulfolobus metallicus, and Sulfurisphaera ohwakuensis.</title>
        <authorList>
            <person name="Counts J.A."/>
            <person name="Kelly R.M."/>
        </authorList>
    </citation>
    <scope>NUCLEOTIDE SEQUENCE [LARGE SCALE GENOMIC DNA]</scope>
    <source>
        <strain evidence="3 4">DSM 3191</strain>
    </source>
</reference>
<accession>A0A6A9QEP2</accession>
<feature type="domain" description="CRISPR type III-associated protein" evidence="2">
    <location>
        <begin position="9"/>
        <end position="162"/>
    </location>
</feature>
<keyword evidence="4" id="KW-1185">Reference proteome</keyword>
<name>A0A6A9QEP2_ACIIN</name>
<dbReference type="OrthoDB" id="42533at2157"/>
<dbReference type="AlphaFoldDB" id="A0A6A9QEP2"/>